<dbReference type="OrthoDB" id="3364175at2759"/>
<evidence type="ECO:0000259" key="3">
    <source>
        <dbReference type="PROSITE" id="PS50048"/>
    </source>
</evidence>
<accession>A0A9P6NG41</accession>
<dbReference type="AlphaFoldDB" id="A0A9P6NG41"/>
<reference evidence="4" key="1">
    <citation type="submission" date="2013-11" db="EMBL/GenBank/DDBJ databases">
        <title>Genome sequence of the fusiform rust pathogen reveals effectors for host alternation and coevolution with pine.</title>
        <authorList>
            <consortium name="DOE Joint Genome Institute"/>
            <person name="Smith K."/>
            <person name="Pendleton A."/>
            <person name="Kubisiak T."/>
            <person name="Anderson C."/>
            <person name="Salamov A."/>
            <person name="Aerts A."/>
            <person name="Riley R."/>
            <person name="Clum A."/>
            <person name="Lindquist E."/>
            <person name="Ence D."/>
            <person name="Campbell M."/>
            <person name="Kronenberg Z."/>
            <person name="Feau N."/>
            <person name="Dhillon B."/>
            <person name="Hamelin R."/>
            <person name="Burleigh J."/>
            <person name="Smith J."/>
            <person name="Yandell M."/>
            <person name="Nelson C."/>
            <person name="Grigoriev I."/>
            <person name="Davis J."/>
        </authorList>
    </citation>
    <scope>NUCLEOTIDE SEQUENCE</scope>
    <source>
        <strain evidence="4">G11</strain>
    </source>
</reference>
<gene>
    <name evidence="4" type="ORF">CROQUDRAFT_658718</name>
</gene>
<comment type="caution">
    <text evidence="4">The sequence shown here is derived from an EMBL/GenBank/DDBJ whole genome shotgun (WGS) entry which is preliminary data.</text>
</comment>
<dbReference type="SUPFAM" id="SSF57701">
    <property type="entry name" value="Zn2/Cys6 DNA-binding domain"/>
    <property type="match status" value="1"/>
</dbReference>
<dbReference type="Gene3D" id="4.10.240.10">
    <property type="entry name" value="Zn(2)-C6 fungal-type DNA-binding domain"/>
    <property type="match status" value="1"/>
</dbReference>
<comment type="subcellular location">
    <subcellularLocation>
        <location evidence="1">Nucleus</location>
    </subcellularLocation>
</comment>
<dbReference type="PANTHER" id="PTHR31001">
    <property type="entry name" value="UNCHARACTERIZED TRANSCRIPTIONAL REGULATORY PROTEIN"/>
    <property type="match status" value="1"/>
</dbReference>
<dbReference type="PROSITE" id="PS50048">
    <property type="entry name" value="ZN2_CY6_FUNGAL_2"/>
    <property type="match status" value="1"/>
</dbReference>
<dbReference type="Proteomes" id="UP000886653">
    <property type="component" value="Unassembled WGS sequence"/>
</dbReference>
<keyword evidence="2" id="KW-0539">Nucleus</keyword>
<protein>
    <recommendedName>
        <fullName evidence="3">Zn(2)-C6 fungal-type domain-containing protein</fullName>
    </recommendedName>
</protein>
<organism evidence="4 5">
    <name type="scientific">Cronartium quercuum f. sp. fusiforme G11</name>
    <dbReference type="NCBI Taxonomy" id="708437"/>
    <lineage>
        <taxon>Eukaryota</taxon>
        <taxon>Fungi</taxon>
        <taxon>Dikarya</taxon>
        <taxon>Basidiomycota</taxon>
        <taxon>Pucciniomycotina</taxon>
        <taxon>Pucciniomycetes</taxon>
        <taxon>Pucciniales</taxon>
        <taxon>Coleosporiaceae</taxon>
        <taxon>Cronartium</taxon>
    </lineage>
</organism>
<evidence type="ECO:0000256" key="2">
    <source>
        <dbReference type="ARBA" id="ARBA00023242"/>
    </source>
</evidence>
<evidence type="ECO:0000313" key="5">
    <source>
        <dbReference type="Proteomes" id="UP000886653"/>
    </source>
</evidence>
<dbReference type="InterPro" id="IPR036864">
    <property type="entry name" value="Zn2-C6_fun-type_DNA-bd_sf"/>
</dbReference>
<name>A0A9P6NG41_9BASI</name>
<dbReference type="InterPro" id="IPR001138">
    <property type="entry name" value="Zn2Cys6_DnaBD"/>
</dbReference>
<dbReference type="GO" id="GO:0005634">
    <property type="term" value="C:nucleus"/>
    <property type="evidence" value="ECO:0007669"/>
    <property type="project" value="UniProtKB-SubCell"/>
</dbReference>
<dbReference type="PANTHER" id="PTHR31001:SF89">
    <property type="entry name" value="ZN(2)-C6 FUNGAL-TYPE DOMAIN-CONTAINING PROTEIN"/>
    <property type="match status" value="1"/>
</dbReference>
<feature type="domain" description="Zn(2)-C6 fungal-type" evidence="3">
    <location>
        <begin position="30"/>
        <end position="59"/>
    </location>
</feature>
<dbReference type="InterPro" id="IPR050613">
    <property type="entry name" value="Sec_Metabolite_Reg"/>
</dbReference>
<sequence>MSSISFINPQIKSNQIQPRSVVHRRRTRTKCDRCRIKNLRCEPQIPCKQCNSSDSSCTYNSHQDSNLMKMIQQDNLIKITETKNSIYSKLDELQKIIKSKYLNHQNLNQIKIIWPKIDLEIDNLPNLFSKLWLKPNPDNLFFNSNHSLIVKVRKEALVNWQNSEEWKLWPNNRLTQVETEMPNFFNLPNKFECQKLIELFLLNVNWYFNLYTPNEILISLSNLEWDLETKLIILPNNNSDWLNFSIVVSICRISLALNSNYLVIEKNRKEILDSFFDLALFSLKLSGFEKLPTINGMKVILTLLSTLFFETDCGVLACSIKMSKLRRIALRCAFEMGLNREIVTSDLEEQDARRRVWWGLVTVDAHFGSTGAAEGVISLIESDVNFPKTITQEIDLRSPISRFIMGKFNNRCCYLLSRKRPLANISEIEEFDRDLMNMEFNVLSNQRINFKGPSILNLTDLAAFRDSLDQDLWRGQQIFYLALWHIRSKIHRGLLFTAQTLDPMVMDRINLPVHREIVKDSSILLLELYQYLQLPTAFISAIVGAAITLCMQLKETPDDPEFNKIVGKIRVVLNRLQSICSPIIVRSRRVLEYMISIVEKEVDQPQDQNSREGHSCIPEGLSQSTELGRVELPYDLYPTFRTNFDSKNSLGLNHESQVSTEIDKQWSFEKPECSTSTQRTIDNNALEPISKSLEPLAMTQGIDNNMDLSKLLGYGINQSSSNPSEFIGSQSTFVNSSSSKLPTYFNPTPDLIHHSYVPEQTLTNDLNQFTHDSFESLPIPSNTLSSNDSINLISTFDPGTNNKIDESLNQTLFTDPFKESYFKEDNTIKNCDEIDHQTFLFNNESITGFTNESDDILGIINNNNHNNDLGNLDWDNNDERMKRFESPKAWWEGL</sequence>
<dbReference type="CDD" id="cd12148">
    <property type="entry name" value="fungal_TF_MHR"/>
    <property type="match status" value="1"/>
</dbReference>
<evidence type="ECO:0000313" key="4">
    <source>
        <dbReference type="EMBL" id="KAG0145409.1"/>
    </source>
</evidence>
<dbReference type="GO" id="GO:0008270">
    <property type="term" value="F:zinc ion binding"/>
    <property type="evidence" value="ECO:0007669"/>
    <property type="project" value="InterPro"/>
</dbReference>
<dbReference type="GO" id="GO:0000981">
    <property type="term" value="F:DNA-binding transcription factor activity, RNA polymerase II-specific"/>
    <property type="evidence" value="ECO:0007669"/>
    <property type="project" value="InterPro"/>
</dbReference>
<dbReference type="CDD" id="cd00067">
    <property type="entry name" value="GAL4"/>
    <property type="match status" value="1"/>
</dbReference>
<proteinExistence type="predicted"/>
<evidence type="ECO:0000256" key="1">
    <source>
        <dbReference type="ARBA" id="ARBA00004123"/>
    </source>
</evidence>
<dbReference type="EMBL" id="MU167277">
    <property type="protein sequence ID" value="KAG0145409.1"/>
    <property type="molecule type" value="Genomic_DNA"/>
</dbReference>
<keyword evidence="5" id="KW-1185">Reference proteome</keyword>